<evidence type="ECO:0000313" key="3">
    <source>
        <dbReference type="Proteomes" id="UP000595053"/>
    </source>
</evidence>
<evidence type="ECO:0000259" key="1">
    <source>
        <dbReference type="Pfam" id="PF02464"/>
    </source>
</evidence>
<reference evidence="2 3" key="1">
    <citation type="submission" date="2020-10" db="EMBL/GenBank/DDBJ databases">
        <title>Trueperella pecoris sp. nov. isolated from bovine and porcine specimens.</title>
        <authorList>
            <person name="Schoenecker L."/>
            <person name="Schnydrig P."/>
            <person name="Brodard I."/>
            <person name="Thomann A."/>
            <person name="Hemphill A."/>
            <person name="Rodriguez-Campos S."/>
            <person name="Perreten V."/>
            <person name="Jores J."/>
            <person name="Kittl S."/>
        </authorList>
    </citation>
    <scope>NUCLEOTIDE SEQUENCE [LARGE SCALE GENOMIC DNA]</scope>
    <source>
        <strain evidence="2 3">15A0121</strain>
    </source>
</reference>
<feature type="domain" description="CinA C-terminal" evidence="1">
    <location>
        <begin position="13"/>
        <end position="158"/>
    </location>
</feature>
<dbReference type="Pfam" id="PF02464">
    <property type="entry name" value="CinA"/>
    <property type="match status" value="1"/>
</dbReference>
<gene>
    <name evidence="2" type="ORF">INS88_03795</name>
</gene>
<dbReference type="InterPro" id="IPR008136">
    <property type="entry name" value="CinA_C"/>
</dbReference>
<accession>A0A8A5U9F3</accession>
<dbReference type="InterPro" id="IPR036653">
    <property type="entry name" value="CinA-like_C"/>
</dbReference>
<dbReference type="RefSeq" id="WP_193325970.1">
    <property type="nucleotide sequence ID" value="NZ_CP053291.1"/>
</dbReference>
<dbReference type="NCBIfam" id="TIGR00199">
    <property type="entry name" value="PncC_domain"/>
    <property type="match status" value="1"/>
</dbReference>
<accession>A0A7M1QWU3</accession>
<evidence type="ECO:0000313" key="2">
    <source>
        <dbReference type="EMBL" id="QOR46336.1"/>
    </source>
</evidence>
<dbReference type="SUPFAM" id="SSF142433">
    <property type="entry name" value="CinA-like"/>
    <property type="match status" value="1"/>
</dbReference>
<sequence length="165" mass="16600">MKFNDAVVRVPAILADLVARGMSLAVAESLTGGRLASMFVSVPGASTCFRGGVVAYATQAKSVVLGVSAARLEETGPVDGVVAEQMAAGVAALMKSDYGLATTGVAGPGPAVGHEAGTVWVGLSTPAGTSSHEFHFDGNRESVRNESVLAAISVLAEALENNGEL</sequence>
<proteinExistence type="predicted"/>
<dbReference type="Proteomes" id="UP000595053">
    <property type="component" value="Chromosome"/>
</dbReference>
<protein>
    <submittedName>
        <fullName evidence="2">CinA family protein</fullName>
    </submittedName>
</protein>
<organism evidence="2 3">
    <name type="scientific">Trueperella pecoris</name>
    <dbReference type="NCBI Taxonomy" id="2733571"/>
    <lineage>
        <taxon>Bacteria</taxon>
        <taxon>Bacillati</taxon>
        <taxon>Actinomycetota</taxon>
        <taxon>Actinomycetes</taxon>
        <taxon>Actinomycetales</taxon>
        <taxon>Actinomycetaceae</taxon>
        <taxon>Trueperella</taxon>
    </lineage>
</organism>
<name>A0A7M1QWU3_9ACTO</name>
<dbReference type="EMBL" id="CP063213">
    <property type="protein sequence ID" value="QOR46336.1"/>
    <property type="molecule type" value="Genomic_DNA"/>
</dbReference>
<keyword evidence="3" id="KW-1185">Reference proteome</keyword>
<dbReference type="AlphaFoldDB" id="A0A7M1QWU3"/>
<dbReference type="Gene3D" id="3.90.950.20">
    <property type="entry name" value="CinA-like"/>
    <property type="match status" value="1"/>
</dbReference>